<keyword evidence="2" id="KW-0812">Transmembrane</keyword>
<evidence type="ECO:0000313" key="4">
    <source>
        <dbReference type="Proteomes" id="UP000603369"/>
    </source>
</evidence>
<reference evidence="3 4" key="1">
    <citation type="submission" date="2020-12" db="EMBL/GenBank/DDBJ databases">
        <title>Draft genome sequence of the commensal strain Corynebacterium tuberculostearicum MFP09/CIP 102622 isolated from human skin.</title>
        <authorList>
            <person name="Boukerb A.M."/>
            <person name="Janvier X."/>
            <person name="Feuilloley M.G.J."/>
            <person name="Groboillot A."/>
        </authorList>
    </citation>
    <scope>NUCLEOTIDE SEQUENCE [LARGE SCALE GENOMIC DNA]</scope>
    <source>
        <strain evidence="3 4">CIP 102622</strain>
    </source>
</reference>
<protein>
    <recommendedName>
        <fullName evidence="5">Sortase</fullName>
    </recommendedName>
</protein>
<proteinExistence type="predicted"/>
<feature type="compositionally biased region" description="Basic and acidic residues" evidence="1">
    <location>
        <begin position="1"/>
        <end position="12"/>
    </location>
</feature>
<evidence type="ECO:0000256" key="1">
    <source>
        <dbReference type="SAM" id="MobiDB-lite"/>
    </source>
</evidence>
<dbReference type="AlphaFoldDB" id="A0A8I1HWD8"/>
<evidence type="ECO:0008006" key="5">
    <source>
        <dbReference type="Google" id="ProtNLM"/>
    </source>
</evidence>
<dbReference type="InterPro" id="IPR023365">
    <property type="entry name" value="Sortase_dom-sf"/>
</dbReference>
<organism evidence="3 4">
    <name type="scientific">Corynebacterium tuberculostearicum</name>
    <dbReference type="NCBI Taxonomy" id="38304"/>
    <lineage>
        <taxon>Bacteria</taxon>
        <taxon>Bacillati</taxon>
        <taxon>Actinomycetota</taxon>
        <taxon>Actinomycetes</taxon>
        <taxon>Mycobacteriales</taxon>
        <taxon>Corynebacteriaceae</taxon>
        <taxon>Corynebacterium</taxon>
    </lineage>
</organism>
<gene>
    <name evidence="3" type="ORF">JDP02_10285</name>
</gene>
<evidence type="ECO:0000313" key="3">
    <source>
        <dbReference type="EMBL" id="MBK3428890.1"/>
    </source>
</evidence>
<dbReference type="EMBL" id="JAEHFL010000016">
    <property type="protein sequence ID" value="MBK3428890.1"/>
    <property type="molecule type" value="Genomic_DNA"/>
</dbReference>
<keyword evidence="4" id="KW-1185">Reference proteome</keyword>
<dbReference type="Gene3D" id="2.40.260.10">
    <property type="entry name" value="Sortase"/>
    <property type="match status" value="1"/>
</dbReference>
<sequence length="293" mass="32464">MDSHYRPRREPNRLPTNGRRHVPSRSQHTDADREWRQAESRTRQQQRRRPPRRIEDTSLPRQRRKPTLWHRIKEAWKTSGILRVVVGIVATIAIASTINRVVNPPEGLETNEVTAQEAPAIDPSPAVELFIPAIEVHAEFEDGSCRVVNGAINPDSMNKACTYTADDRPYSLPGTTAQDIVVIAGHTGAGVPGVFNNLYDGSANEHKVHLGDKLYVRTANSGQNWLIYTATDLHDPDKQGLSDDASIWGDGPMPGRLLTISCIQPANPLEPAVRNAVVGWQYEGTTHTEAESA</sequence>
<evidence type="ECO:0000256" key="2">
    <source>
        <dbReference type="SAM" id="Phobius"/>
    </source>
</evidence>
<feature type="region of interest" description="Disordered" evidence="1">
    <location>
        <begin position="1"/>
        <end position="66"/>
    </location>
</feature>
<comment type="caution">
    <text evidence="3">The sequence shown here is derived from an EMBL/GenBank/DDBJ whole genome shotgun (WGS) entry which is preliminary data.</text>
</comment>
<name>A0A8I1HWD8_9CORY</name>
<feature type="compositionally biased region" description="Basic and acidic residues" evidence="1">
    <location>
        <begin position="27"/>
        <end position="42"/>
    </location>
</feature>
<accession>A0A8I1HWD8</accession>
<keyword evidence="2" id="KW-1133">Transmembrane helix</keyword>
<keyword evidence="2" id="KW-0472">Membrane</keyword>
<dbReference type="RefSeq" id="WP_200436217.1">
    <property type="nucleotide sequence ID" value="NZ_JAEHFL010000016.1"/>
</dbReference>
<feature type="transmembrane region" description="Helical" evidence="2">
    <location>
        <begin position="80"/>
        <end position="98"/>
    </location>
</feature>
<dbReference type="Proteomes" id="UP000603369">
    <property type="component" value="Unassembled WGS sequence"/>
</dbReference>